<dbReference type="RefSeq" id="WP_089246841.1">
    <property type="nucleotide sequence ID" value="NZ_FZOW01000007.1"/>
</dbReference>
<protein>
    <submittedName>
        <fullName evidence="1">Chorismate mutase</fullName>
    </submittedName>
</protein>
<dbReference type="Proteomes" id="UP000198327">
    <property type="component" value="Unassembled WGS sequence"/>
</dbReference>
<proteinExistence type="predicted"/>
<keyword evidence="2" id="KW-1185">Reference proteome</keyword>
<evidence type="ECO:0000313" key="2">
    <source>
        <dbReference type="Proteomes" id="UP000198327"/>
    </source>
</evidence>
<reference evidence="2" key="1">
    <citation type="submission" date="2017-06" db="EMBL/GenBank/DDBJ databases">
        <authorList>
            <person name="Varghese N."/>
            <person name="Submissions S."/>
        </authorList>
    </citation>
    <scope>NUCLEOTIDE SEQUENCE [LARGE SCALE GENOMIC DNA]</scope>
    <source>
        <strain evidence="2">JCM 23211</strain>
    </source>
</reference>
<name>A0A239IF07_9NOCA</name>
<dbReference type="AlphaFoldDB" id="A0A239IF07"/>
<accession>A0A239IF07</accession>
<gene>
    <name evidence="1" type="ORF">SAMN05421642_10724</name>
</gene>
<dbReference type="OrthoDB" id="4481923at2"/>
<dbReference type="EMBL" id="FZOW01000007">
    <property type="protein sequence ID" value="SNS92012.1"/>
    <property type="molecule type" value="Genomic_DNA"/>
</dbReference>
<sequence>MTLQIDSLDVSADEAQSGAMEIEKLDAQVATLDADILGAIELRSALARKLAAATADEAELAGTTTFDDLGTDGSVLKRMLGRIASVAR</sequence>
<evidence type="ECO:0000313" key="1">
    <source>
        <dbReference type="EMBL" id="SNS92012.1"/>
    </source>
</evidence>
<organism evidence="1 2">
    <name type="scientific">Rhodococcoides kyotonense</name>
    <dbReference type="NCBI Taxonomy" id="398843"/>
    <lineage>
        <taxon>Bacteria</taxon>
        <taxon>Bacillati</taxon>
        <taxon>Actinomycetota</taxon>
        <taxon>Actinomycetes</taxon>
        <taxon>Mycobacteriales</taxon>
        <taxon>Nocardiaceae</taxon>
        <taxon>Rhodococcoides</taxon>
    </lineage>
</organism>